<dbReference type="Proteomes" id="UP001059546">
    <property type="component" value="Chromosome VIII"/>
</dbReference>
<keyword evidence="2" id="KW-0812">Transmembrane</keyword>
<dbReference type="AlphaFoldDB" id="A0A9Q9C9A3"/>
<evidence type="ECO:0000313" key="3">
    <source>
        <dbReference type="EMBL" id="UTX43850.1"/>
    </source>
</evidence>
<feature type="region of interest" description="Disordered" evidence="1">
    <location>
        <begin position="92"/>
        <end position="117"/>
    </location>
</feature>
<keyword evidence="2" id="KW-0472">Membrane</keyword>
<gene>
    <name evidence="3" type="ORF">GPU96_08g16240</name>
</gene>
<proteinExistence type="predicted"/>
<name>A0A9Q9C9A3_ENCHE</name>
<evidence type="ECO:0000256" key="1">
    <source>
        <dbReference type="SAM" id="MobiDB-lite"/>
    </source>
</evidence>
<evidence type="ECO:0000256" key="2">
    <source>
        <dbReference type="SAM" id="Phobius"/>
    </source>
</evidence>
<keyword evidence="2" id="KW-1133">Transmembrane helix</keyword>
<sequence>METVILKSFVSLLSNIIFAAEIGLVVLGIVHPCLHGLVALVFLVFIQRGMFHRVIGVFLIIIYLKLFLGSSFELSTPSKICSPDLSGEIDCQERDESSSSSDHLINDDGRTSSSKTRMCRDTETCNGHFTEEPTRLLDRNSTRCRFCSGVFSLGE</sequence>
<feature type="transmembrane region" description="Helical" evidence="2">
    <location>
        <begin position="53"/>
        <end position="72"/>
    </location>
</feature>
<reference evidence="3" key="1">
    <citation type="submission" date="2021-05" db="EMBL/GenBank/DDBJ databases">
        <title>Encephalitozoon hellem ATCC 50604 Complete Genome.</title>
        <authorList>
            <person name="Mascarenhas dos Santos A.C."/>
            <person name="Julian A.T."/>
            <person name="Pombert J.-F."/>
        </authorList>
    </citation>
    <scope>NUCLEOTIDE SEQUENCE</scope>
    <source>
        <strain evidence="3">ATCC 50604</strain>
    </source>
</reference>
<protein>
    <submittedName>
        <fullName evidence="3">Uncharacterized protein</fullName>
    </submittedName>
</protein>
<dbReference type="EMBL" id="CP075154">
    <property type="protein sequence ID" value="UTX43850.1"/>
    <property type="molecule type" value="Genomic_DNA"/>
</dbReference>
<accession>A0A9Q9C9A3</accession>
<evidence type="ECO:0000313" key="4">
    <source>
        <dbReference type="Proteomes" id="UP001059546"/>
    </source>
</evidence>
<organism evidence="3 4">
    <name type="scientific">Encephalitozoon hellem</name>
    <name type="common">Microsporidian parasite</name>
    <dbReference type="NCBI Taxonomy" id="27973"/>
    <lineage>
        <taxon>Eukaryota</taxon>
        <taxon>Fungi</taxon>
        <taxon>Fungi incertae sedis</taxon>
        <taxon>Microsporidia</taxon>
        <taxon>Unikaryonidae</taxon>
        <taxon>Encephalitozoon</taxon>
    </lineage>
</organism>